<dbReference type="STRING" id="1871111.GCA_001704615_01464"/>
<dbReference type="AlphaFoldDB" id="A0A2S2FDZ3"/>
<evidence type="ECO:0000313" key="3">
    <source>
        <dbReference type="Proteomes" id="UP000245977"/>
    </source>
</evidence>
<protein>
    <submittedName>
        <fullName evidence="2">Type II secretion system protein M</fullName>
    </submittedName>
</protein>
<name>A0A2S2FDZ3_9GAMM</name>
<accession>A0A2S2FDZ3</accession>
<dbReference type="RefSeq" id="WP_065992859.1">
    <property type="nucleotide sequence ID" value="NZ_CP029397.2"/>
</dbReference>
<dbReference type="KEGG" id="adv:DJ533_11770"/>
<keyword evidence="1" id="KW-0812">Transmembrane</keyword>
<organism evidence="2 3">
    <name type="scientific">Acinetobacter defluvii</name>
    <dbReference type="NCBI Taxonomy" id="1871111"/>
    <lineage>
        <taxon>Bacteria</taxon>
        <taxon>Pseudomonadati</taxon>
        <taxon>Pseudomonadota</taxon>
        <taxon>Gammaproteobacteria</taxon>
        <taxon>Moraxellales</taxon>
        <taxon>Moraxellaceae</taxon>
        <taxon>Acinetobacter</taxon>
    </lineage>
</organism>
<sequence>MKALENIQNKFDAWADQIADQLDKMSTRERVMVIFTTIFVAVAIIGSALWYMHRAAENQQKRLNELKDLVVWMQSNVVTMKPADDLSLTVPDKIQRVAQQQGLSIASQQVGEQYQIVGQHENYAILANFLTQIAQMGVSIEKMELIKADGEIKLTATVH</sequence>
<keyword evidence="1" id="KW-0472">Membrane</keyword>
<proteinExistence type="predicted"/>
<dbReference type="Pfam" id="PF04612">
    <property type="entry name" value="T2SSM"/>
    <property type="match status" value="1"/>
</dbReference>
<dbReference type="GO" id="GO:0015627">
    <property type="term" value="C:type II protein secretion system complex"/>
    <property type="evidence" value="ECO:0007669"/>
    <property type="project" value="InterPro"/>
</dbReference>
<dbReference type="OrthoDB" id="6711229at2"/>
<evidence type="ECO:0000313" key="2">
    <source>
        <dbReference type="EMBL" id="AWL29193.1"/>
    </source>
</evidence>
<dbReference type="EMBL" id="CP029397">
    <property type="protein sequence ID" value="AWL29193.1"/>
    <property type="molecule type" value="Genomic_DNA"/>
</dbReference>
<evidence type="ECO:0000256" key="1">
    <source>
        <dbReference type="SAM" id="Phobius"/>
    </source>
</evidence>
<keyword evidence="1" id="KW-1133">Transmembrane helix</keyword>
<keyword evidence="3" id="KW-1185">Reference proteome</keyword>
<reference evidence="2" key="1">
    <citation type="submission" date="2019-08" db="EMBL/GenBank/DDBJ databases">
        <title>The complete genome of Acinetobacter defluvii strain WCHAD010030.</title>
        <authorList>
            <person name="Hu Y."/>
            <person name="Qin J."/>
            <person name="Feng Y."/>
            <person name="Zong Z."/>
        </authorList>
    </citation>
    <scope>NUCLEOTIDE SEQUENCE</scope>
    <source>
        <strain evidence="2">WCHA30</strain>
    </source>
</reference>
<gene>
    <name evidence="2" type="ORF">DJ533_11770</name>
</gene>
<feature type="transmembrane region" description="Helical" evidence="1">
    <location>
        <begin position="31"/>
        <end position="52"/>
    </location>
</feature>
<dbReference type="GO" id="GO:0015628">
    <property type="term" value="P:protein secretion by the type II secretion system"/>
    <property type="evidence" value="ECO:0007669"/>
    <property type="project" value="InterPro"/>
</dbReference>
<dbReference type="Proteomes" id="UP000245977">
    <property type="component" value="Chromosome"/>
</dbReference>
<dbReference type="InterPro" id="IPR007690">
    <property type="entry name" value="T2SS_GspM"/>
</dbReference>